<dbReference type="RefSeq" id="WP_169210375.1">
    <property type="nucleotide sequence ID" value="NZ_JAATNW010000004.1"/>
</dbReference>
<feature type="chain" id="PRO_5046207236" evidence="1">
    <location>
        <begin position="26"/>
        <end position="591"/>
    </location>
</feature>
<organism evidence="2 3">
    <name type="scientific">Alteromonas ponticola</name>
    <dbReference type="NCBI Taxonomy" id="2720613"/>
    <lineage>
        <taxon>Bacteria</taxon>
        <taxon>Pseudomonadati</taxon>
        <taxon>Pseudomonadota</taxon>
        <taxon>Gammaproteobacteria</taxon>
        <taxon>Alteromonadales</taxon>
        <taxon>Alteromonadaceae</taxon>
        <taxon>Alteromonas/Salinimonas group</taxon>
        <taxon>Alteromonas</taxon>
    </lineage>
</organism>
<dbReference type="EMBL" id="JAATNW010000004">
    <property type="protein sequence ID" value="NMH59794.1"/>
    <property type="molecule type" value="Genomic_DNA"/>
</dbReference>
<gene>
    <name evidence="2" type="ORF">HCJ96_07190</name>
</gene>
<keyword evidence="1" id="KW-0732">Signal</keyword>
<reference evidence="2 3" key="1">
    <citation type="submission" date="2020-03" db="EMBL/GenBank/DDBJ databases">
        <title>Alteromonas ponticola sp. nov., isolated from seawater.</title>
        <authorList>
            <person name="Yoon J.-H."/>
            <person name="Kim Y.-O."/>
        </authorList>
    </citation>
    <scope>NUCLEOTIDE SEQUENCE [LARGE SCALE GENOMIC DNA]</scope>
    <source>
        <strain evidence="2 3">MYP5</strain>
    </source>
</reference>
<dbReference type="PANTHER" id="PTHR33361">
    <property type="entry name" value="GLR0591 PROTEIN"/>
    <property type="match status" value="1"/>
</dbReference>
<protein>
    <submittedName>
        <fullName evidence="2">DUF885 domain-containing protein</fullName>
    </submittedName>
</protein>
<accession>A0ABX1QZZ3</accession>
<name>A0ABX1QZZ3_9ALTE</name>
<dbReference type="PANTHER" id="PTHR33361:SF2">
    <property type="entry name" value="DUF885 DOMAIN-CONTAINING PROTEIN"/>
    <property type="match status" value="1"/>
</dbReference>
<evidence type="ECO:0000313" key="2">
    <source>
        <dbReference type="EMBL" id="NMH59794.1"/>
    </source>
</evidence>
<sequence length="591" mass="67767">MNNKHCYRYLGLAALLLFLGLPTIAAENESQKLATLLDEIWQYELSVSPLMASREGEAINPDKLADISPAALKKQHQAWQQFSAELDNINSNTLNESEQISLLMQKYRLDNYIDEYRFNAHLVPITSEYGFHSAMASLPRSMHLKEVQDFENYLARLAAIETNFAQYIDYMREGMRVGMTQPKAVLAGFEQSVTPYLVNNPADSDFYTPFKSMPSHISEATQKELQARAEKVIAESVVPAYQAVYDFLVDEYIPAARDDIAAKNWPDGEAFYQNRIKHYTTTDMSAKAIHELGLREVKRIRAEMQAIVDKLKFDGSIDEFIHFLRTDPQFYAESAEELLKEASFIAKKMDANLPQLFEYLPRTPYGVEAVPESIAPKYTTGRYISPSRDDQPGYYWVNTYALDKRPLYALTALTLHEAVPGHHLQISLAAEMTDLPKVRQNTYISAFGEGWGLYSEYLGIETGMYKDPYDDFGRLSYEMWRACRLVVDTGMHMFGWSRQQALDFMLTNTALSEHNVTTEIDRYISWPGQALSYKIGEIKIRELRQQAEQELGSHFDVRKFHKALLEHGSVPLFILERNIKKFIQSELAKVM</sequence>
<dbReference type="Pfam" id="PF05960">
    <property type="entry name" value="DUF885"/>
    <property type="match status" value="1"/>
</dbReference>
<keyword evidence="3" id="KW-1185">Reference proteome</keyword>
<comment type="caution">
    <text evidence="2">The sequence shown here is derived from an EMBL/GenBank/DDBJ whole genome shotgun (WGS) entry which is preliminary data.</text>
</comment>
<dbReference type="Proteomes" id="UP000709336">
    <property type="component" value="Unassembled WGS sequence"/>
</dbReference>
<evidence type="ECO:0000313" key="3">
    <source>
        <dbReference type="Proteomes" id="UP000709336"/>
    </source>
</evidence>
<proteinExistence type="predicted"/>
<feature type="signal peptide" evidence="1">
    <location>
        <begin position="1"/>
        <end position="25"/>
    </location>
</feature>
<dbReference type="InterPro" id="IPR010281">
    <property type="entry name" value="DUF885"/>
</dbReference>
<evidence type="ECO:0000256" key="1">
    <source>
        <dbReference type="SAM" id="SignalP"/>
    </source>
</evidence>